<dbReference type="RefSeq" id="WP_232177494.1">
    <property type="nucleotide sequence ID" value="NZ_JAJPWV010000003.1"/>
</dbReference>
<dbReference type="Pfam" id="PF21751">
    <property type="entry name" value="DACNV"/>
    <property type="match status" value="1"/>
</dbReference>
<sequence>MALTNAKPKDLALHVLEKLEHSNLALPLPPLVVLECLFECVFFASMRTEESDLVKVTVTLIDPANPDPKPPRKLVPERWSIIKFDVLMELTIKALVKLSKASDPSSTSLAVYYDEHGKLFIWGMIDQALHYQSFLNYESESGSEQPGLFQVSVSDIGTLDVLFDYELLATLKQNVLVPRYLDVFTIGPVSKILKANAVNLKTDIRAFLADKHPDEDFEDWETFLDGLWIQTLSRLLLRIQNYHHGGALLITHTDVDVDVDIKYRVTYDRLKNAISKYAEETINNYVAETLIDDHIASGKKMMSKDWYIEESRSLLAKQGIADEIKGCISFLASHTCVDGVLLFAPDMVSNGFGGVLKARRTPKKIYVSPTATATPKSLVAADPNHFGTRHRSMIAYCWNHPGSLGLVISQDGDIRAFYRIEEKLIMWENIKTQQFIKSRKLKRSATNK</sequence>
<organism evidence="2 3">
    <name type="scientific">Mucilaginibacter roseus</name>
    <dbReference type="NCBI Taxonomy" id="1528868"/>
    <lineage>
        <taxon>Bacteria</taxon>
        <taxon>Pseudomonadati</taxon>
        <taxon>Bacteroidota</taxon>
        <taxon>Sphingobacteriia</taxon>
        <taxon>Sphingobacteriales</taxon>
        <taxon>Sphingobacteriaceae</taxon>
        <taxon>Mucilaginibacter</taxon>
    </lineage>
</organism>
<reference evidence="2 3" key="1">
    <citation type="submission" date="2021-12" db="EMBL/GenBank/DDBJ databases">
        <title>Mucilaginibacter roseus genome.</title>
        <authorList>
            <person name="Ferreira J.R."/>
            <person name="Newman J.D."/>
        </authorList>
    </citation>
    <scope>NUCLEOTIDE SEQUENCE [LARGE SCALE GENOMIC DNA]</scope>
    <source>
        <strain evidence="2 3">LMG 28454</strain>
    </source>
</reference>
<dbReference type="Proteomes" id="UP001199919">
    <property type="component" value="Unassembled WGS sequence"/>
</dbReference>
<evidence type="ECO:0000313" key="2">
    <source>
        <dbReference type="EMBL" id="MCD8741022.1"/>
    </source>
</evidence>
<dbReference type="EMBL" id="JAJPWV010000003">
    <property type="protein sequence ID" value="MCD8741022.1"/>
    <property type="molecule type" value="Genomic_DNA"/>
</dbReference>
<name>A0ABS8U301_9SPHI</name>
<accession>A0ABS8U301</accession>
<evidence type="ECO:0000259" key="1">
    <source>
        <dbReference type="Pfam" id="PF21751"/>
    </source>
</evidence>
<dbReference type="InterPro" id="IPR048551">
    <property type="entry name" value="DACNV"/>
</dbReference>
<gene>
    <name evidence="2" type="ORF">LT679_10450</name>
</gene>
<protein>
    <recommendedName>
        <fullName evidence="1">Probable sensor domain-containing protein</fullName>
    </recommendedName>
</protein>
<comment type="caution">
    <text evidence="2">The sequence shown here is derived from an EMBL/GenBank/DDBJ whole genome shotgun (WGS) entry which is preliminary data.</text>
</comment>
<keyword evidence="3" id="KW-1185">Reference proteome</keyword>
<feature type="domain" description="Probable sensor" evidence="1">
    <location>
        <begin position="27"/>
        <end position="125"/>
    </location>
</feature>
<evidence type="ECO:0000313" key="3">
    <source>
        <dbReference type="Proteomes" id="UP001199919"/>
    </source>
</evidence>
<proteinExistence type="predicted"/>